<dbReference type="PANTHER" id="PTHR28152">
    <property type="entry name" value="HYDROXYACYL-THIOESTER DEHYDRATASE TYPE 2, MITOCHONDRIAL"/>
    <property type="match status" value="1"/>
</dbReference>
<dbReference type="InterPro" id="IPR052741">
    <property type="entry name" value="Mitochondrial_HTD2"/>
</dbReference>
<feature type="region of interest" description="Disordered" evidence="1">
    <location>
        <begin position="1"/>
        <end position="49"/>
    </location>
</feature>
<evidence type="ECO:0000256" key="1">
    <source>
        <dbReference type="SAM" id="MobiDB-lite"/>
    </source>
</evidence>
<accession>A0AAD5XE76</accession>
<name>A0AAD5XE76_9FUNG</name>
<sequence>MFTPGDLINTLSNEEENGITNTNAYENRTNTKENASKNSTNMAMDGTDTRFGPPPILASKFSRRMWVGGSISFCNTSQTLAAFSTTESLQQVASVAHAKLRPVASLGGCDALFVWSNRSIFHDNDSGDLLLTDSRCHCYKPINFSLKNLADQSSLPLSNILKQVGEPFGQYDFESSFFSTDAIKLFQYSSLTFNSHRIHYDSEYARSVEGYPDILVHAPYTATLILEEAREFAESQIEDSLVEFFEYRAESPLVVGVEFRVRGKWRLDHVLVGDSVSHKLNAPRKRSVLDLWAVREGSFGGGIVMSATVVFGNNESESVENY</sequence>
<dbReference type="SUPFAM" id="SSF54637">
    <property type="entry name" value="Thioesterase/thiol ester dehydrase-isomerase"/>
    <property type="match status" value="1"/>
</dbReference>
<evidence type="ECO:0000313" key="2">
    <source>
        <dbReference type="EMBL" id="KAJ3127975.1"/>
    </source>
</evidence>
<organism evidence="2 3">
    <name type="scientific">Physocladia obscura</name>
    <dbReference type="NCBI Taxonomy" id="109957"/>
    <lineage>
        <taxon>Eukaryota</taxon>
        <taxon>Fungi</taxon>
        <taxon>Fungi incertae sedis</taxon>
        <taxon>Chytridiomycota</taxon>
        <taxon>Chytridiomycota incertae sedis</taxon>
        <taxon>Chytridiomycetes</taxon>
        <taxon>Chytridiales</taxon>
        <taxon>Chytriomycetaceae</taxon>
        <taxon>Physocladia</taxon>
    </lineage>
</organism>
<protein>
    <submittedName>
        <fullName evidence="2">Uncharacterized protein</fullName>
    </submittedName>
</protein>
<dbReference type="GO" id="GO:0005739">
    <property type="term" value="C:mitochondrion"/>
    <property type="evidence" value="ECO:0007669"/>
    <property type="project" value="TreeGrafter"/>
</dbReference>
<dbReference type="InterPro" id="IPR029069">
    <property type="entry name" value="HotDog_dom_sf"/>
</dbReference>
<dbReference type="GO" id="GO:0019171">
    <property type="term" value="F:(3R)-hydroxyacyl-[acyl-carrier-protein] dehydratase activity"/>
    <property type="evidence" value="ECO:0007669"/>
    <property type="project" value="TreeGrafter"/>
</dbReference>
<feature type="compositionally biased region" description="Polar residues" evidence="1">
    <location>
        <begin position="18"/>
        <end position="28"/>
    </location>
</feature>
<evidence type="ECO:0000313" key="3">
    <source>
        <dbReference type="Proteomes" id="UP001211907"/>
    </source>
</evidence>
<dbReference type="EMBL" id="JADGJH010000485">
    <property type="protein sequence ID" value="KAJ3127975.1"/>
    <property type="molecule type" value="Genomic_DNA"/>
</dbReference>
<proteinExistence type="predicted"/>
<dbReference type="AlphaFoldDB" id="A0AAD5XE76"/>
<dbReference type="Proteomes" id="UP001211907">
    <property type="component" value="Unassembled WGS sequence"/>
</dbReference>
<dbReference type="PANTHER" id="PTHR28152:SF1">
    <property type="entry name" value="HYDROXYACYL-THIOESTER DEHYDRATASE TYPE 2, MITOCHONDRIAL"/>
    <property type="match status" value="1"/>
</dbReference>
<comment type="caution">
    <text evidence="2">The sequence shown here is derived from an EMBL/GenBank/DDBJ whole genome shotgun (WGS) entry which is preliminary data.</text>
</comment>
<keyword evidence="3" id="KW-1185">Reference proteome</keyword>
<reference evidence="2" key="1">
    <citation type="submission" date="2020-05" db="EMBL/GenBank/DDBJ databases">
        <title>Phylogenomic resolution of chytrid fungi.</title>
        <authorList>
            <person name="Stajich J.E."/>
            <person name="Amses K."/>
            <person name="Simmons R."/>
            <person name="Seto K."/>
            <person name="Myers J."/>
            <person name="Bonds A."/>
            <person name="Quandt C.A."/>
            <person name="Barry K."/>
            <person name="Liu P."/>
            <person name="Grigoriev I."/>
            <person name="Longcore J.E."/>
            <person name="James T.Y."/>
        </authorList>
    </citation>
    <scope>NUCLEOTIDE SEQUENCE</scope>
    <source>
        <strain evidence="2">JEL0513</strain>
    </source>
</reference>
<gene>
    <name evidence="2" type="ORF">HK100_009442</name>
</gene>
<dbReference type="Gene3D" id="3.10.129.10">
    <property type="entry name" value="Hotdog Thioesterase"/>
    <property type="match status" value="1"/>
</dbReference>